<dbReference type="PROSITE" id="PS50262">
    <property type="entry name" value="G_PROTEIN_RECEP_F1_2"/>
    <property type="match status" value="1"/>
</dbReference>
<dbReference type="PRINTS" id="PR00237">
    <property type="entry name" value="GPCRRHODOPSN"/>
</dbReference>
<evidence type="ECO:0000313" key="8">
    <source>
        <dbReference type="Proteomes" id="UP000038040"/>
    </source>
</evidence>
<dbReference type="EMBL" id="UYYG01000108">
    <property type="protein sequence ID" value="VDN53171.1"/>
    <property type="molecule type" value="Genomic_DNA"/>
</dbReference>
<feature type="transmembrane region" description="Helical" evidence="5">
    <location>
        <begin position="177"/>
        <end position="199"/>
    </location>
</feature>
<proteinExistence type="predicted"/>
<dbReference type="InterPro" id="IPR000276">
    <property type="entry name" value="GPCR_Rhodpsn"/>
</dbReference>
<name>A0A0N4UNG6_DRAME</name>
<dbReference type="InterPro" id="IPR053326">
    <property type="entry name" value="GPCR1-like"/>
</dbReference>
<dbReference type="WBParaSite" id="DME_0000944801-mRNA-1">
    <property type="protein sequence ID" value="DME_0000944801-mRNA-1"/>
    <property type="gene ID" value="DME_0000944801"/>
</dbReference>
<feature type="transmembrane region" description="Helical" evidence="5">
    <location>
        <begin position="57"/>
        <end position="84"/>
    </location>
</feature>
<keyword evidence="4 5" id="KW-0472">Membrane</keyword>
<evidence type="ECO:0000256" key="2">
    <source>
        <dbReference type="ARBA" id="ARBA00022692"/>
    </source>
</evidence>
<evidence type="ECO:0000313" key="10">
    <source>
        <dbReference type="WBParaSite" id="DME_0000944801-mRNA-1"/>
    </source>
</evidence>
<dbReference type="InterPro" id="IPR017452">
    <property type="entry name" value="GPCR_Rhodpsn_7TM"/>
</dbReference>
<accession>A0A0N4UNG6</accession>
<dbReference type="GO" id="GO:0016020">
    <property type="term" value="C:membrane"/>
    <property type="evidence" value="ECO:0007669"/>
    <property type="project" value="UniProtKB-SubCell"/>
</dbReference>
<sequence>MNESIISVCLTGIFTKDQMDYRLFGNLPISILGLISNAINVFVFMDGKMRSSLVNHFLFAITVSDLLLLLFNFFFLIFPVISILSDSFYLHYLYPIILRYNYPLARIAHTCGVYLTYIDFLQSPVHCAIMGSIIFSILINATTWLELTIVPCYSIQFKRISRHIQLTELQMDHTYGIIMKVITYTLVMFIIPFFILIIVNSRIVIALRRSTNLRRSHLASTTSSNDALNSGYQ</sequence>
<dbReference type="GO" id="GO:0004930">
    <property type="term" value="F:G protein-coupled receptor activity"/>
    <property type="evidence" value="ECO:0007669"/>
    <property type="project" value="InterPro"/>
</dbReference>
<feature type="transmembrane region" description="Helical" evidence="5">
    <location>
        <begin position="104"/>
        <end position="121"/>
    </location>
</feature>
<dbReference type="Gene3D" id="1.20.1070.10">
    <property type="entry name" value="Rhodopsin 7-helix transmembrane proteins"/>
    <property type="match status" value="1"/>
</dbReference>
<evidence type="ECO:0000259" key="6">
    <source>
        <dbReference type="PROSITE" id="PS50262"/>
    </source>
</evidence>
<evidence type="ECO:0000256" key="3">
    <source>
        <dbReference type="ARBA" id="ARBA00022989"/>
    </source>
</evidence>
<gene>
    <name evidence="7" type="ORF">DME_LOCUS3144</name>
</gene>
<dbReference type="SUPFAM" id="SSF81321">
    <property type="entry name" value="Family A G protein-coupled receptor-like"/>
    <property type="match status" value="1"/>
</dbReference>
<comment type="subcellular location">
    <subcellularLocation>
        <location evidence="1">Membrane</location>
    </subcellularLocation>
</comment>
<evidence type="ECO:0000313" key="7">
    <source>
        <dbReference type="EMBL" id="VDN53171.1"/>
    </source>
</evidence>
<keyword evidence="2 5" id="KW-0812">Transmembrane</keyword>
<dbReference type="OrthoDB" id="10011262at2759"/>
<protein>
    <submittedName>
        <fullName evidence="10">G_PROTEIN_RECEP_F1_2 domain-containing protein</fullName>
    </submittedName>
</protein>
<reference evidence="10" key="1">
    <citation type="submission" date="2017-02" db="UniProtKB">
        <authorList>
            <consortium name="WormBaseParasite"/>
        </authorList>
    </citation>
    <scope>IDENTIFICATION</scope>
</reference>
<feature type="domain" description="G-protein coupled receptors family 1 profile" evidence="6">
    <location>
        <begin position="36"/>
        <end position="233"/>
    </location>
</feature>
<dbReference type="STRING" id="318479.A0A0N4UNG6"/>
<evidence type="ECO:0000313" key="9">
    <source>
        <dbReference type="Proteomes" id="UP000274756"/>
    </source>
</evidence>
<keyword evidence="9" id="KW-1185">Reference proteome</keyword>
<organism evidence="8 10">
    <name type="scientific">Dracunculus medinensis</name>
    <name type="common">Guinea worm</name>
    <dbReference type="NCBI Taxonomy" id="318479"/>
    <lineage>
        <taxon>Eukaryota</taxon>
        <taxon>Metazoa</taxon>
        <taxon>Ecdysozoa</taxon>
        <taxon>Nematoda</taxon>
        <taxon>Chromadorea</taxon>
        <taxon>Rhabditida</taxon>
        <taxon>Spirurina</taxon>
        <taxon>Dracunculoidea</taxon>
        <taxon>Dracunculidae</taxon>
        <taxon>Dracunculus</taxon>
    </lineage>
</organism>
<reference evidence="7 9" key="2">
    <citation type="submission" date="2018-11" db="EMBL/GenBank/DDBJ databases">
        <authorList>
            <consortium name="Pathogen Informatics"/>
        </authorList>
    </citation>
    <scope>NUCLEOTIDE SEQUENCE [LARGE SCALE GENOMIC DNA]</scope>
</reference>
<dbReference type="Proteomes" id="UP000038040">
    <property type="component" value="Unplaced"/>
</dbReference>
<feature type="transmembrane region" description="Helical" evidence="5">
    <location>
        <begin position="133"/>
        <end position="157"/>
    </location>
</feature>
<dbReference type="AlphaFoldDB" id="A0A0N4UNG6"/>
<evidence type="ECO:0000256" key="4">
    <source>
        <dbReference type="ARBA" id="ARBA00023136"/>
    </source>
</evidence>
<feature type="transmembrane region" description="Helical" evidence="5">
    <location>
        <begin position="23"/>
        <end position="45"/>
    </location>
</feature>
<evidence type="ECO:0000256" key="1">
    <source>
        <dbReference type="ARBA" id="ARBA00004370"/>
    </source>
</evidence>
<dbReference type="Proteomes" id="UP000274756">
    <property type="component" value="Unassembled WGS sequence"/>
</dbReference>
<keyword evidence="3 5" id="KW-1133">Transmembrane helix</keyword>
<evidence type="ECO:0000256" key="5">
    <source>
        <dbReference type="SAM" id="Phobius"/>
    </source>
</evidence>
<dbReference type="PANTHER" id="PTHR47632">
    <property type="entry name" value="FMRFAMIDE PEPTIDE RECEPTOR FAMILY-RELATED"/>
    <property type="match status" value="1"/>
</dbReference>